<dbReference type="Proteomes" id="UP000270296">
    <property type="component" value="Unassembled WGS sequence"/>
</dbReference>
<organism evidence="4">
    <name type="scientific">Soboliphyme baturini</name>
    <dbReference type="NCBI Taxonomy" id="241478"/>
    <lineage>
        <taxon>Eukaryota</taxon>
        <taxon>Metazoa</taxon>
        <taxon>Ecdysozoa</taxon>
        <taxon>Nematoda</taxon>
        <taxon>Enoplea</taxon>
        <taxon>Dorylaimia</taxon>
        <taxon>Dioctophymatida</taxon>
        <taxon>Dioctophymatoidea</taxon>
        <taxon>Soboliphymatidae</taxon>
        <taxon>Soboliphyme</taxon>
    </lineage>
</organism>
<accession>A0A183IGU4</accession>
<sequence length="78" mass="8894">MHSSMLKNVFIMDNSLFGQNNKFMPLLLRLLRPFLPVMPFHITVTLPLTGFHFILSATLGSTKQQHRPGSRDVMSIPQ</sequence>
<reference evidence="4" key="1">
    <citation type="submission" date="2016-06" db="UniProtKB">
        <authorList>
            <consortium name="WormBaseParasite"/>
        </authorList>
    </citation>
    <scope>IDENTIFICATION</scope>
</reference>
<evidence type="ECO:0000256" key="1">
    <source>
        <dbReference type="SAM" id="Phobius"/>
    </source>
</evidence>
<proteinExistence type="predicted"/>
<keyword evidence="3" id="KW-1185">Reference proteome</keyword>
<evidence type="ECO:0000313" key="2">
    <source>
        <dbReference type="EMBL" id="VDO99111.1"/>
    </source>
</evidence>
<gene>
    <name evidence="2" type="ORF">SBAD_LOCUS2839</name>
</gene>
<dbReference type="EMBL" id="UZAM01007432">
    <property type="protein sequence ID" value="VDO99111.1"/>
    <property type="molecule type" value="Genomic_DNA"/>
</dbReference>
<evidence type="ECO:0000313" key="3">
    <source>
        <dbReference type="Proteomes" id="UP000270296"/>
    </source>
</evidence>
<evidence type="ECO:0000313" key="4">
    <source>
        <dbReference type="WBParaSite" id="SBAD_0000297801-mRNA-1"/>
    </source>
</evidence>
<dbReference type="AlphaFoldDB" id="A0A183IGU4"/>
<keyword evidence="1" id="KW-0472">Membrane</keyword>
<feature type="transmembrane region" description="Helical" evidence="1">
    <location>
        <begin position="34"/>
        <end position="55"/>
    </location>
</feature>
<keyword evidence="1" id="KW-0812">Transmembrane</keyword>
<name>A0A183IGU4_9BILA</name>
<reference evidence="2 3" key="2">
    <citation type="submission" date="2018-11" db="EMBL/GenBank/DDBJ databases">
        <authorList>
            <consortium name="Pathogen Informatics"/>
        </authorList>
    </citation>
    <scope>NUCLEOTIDE SEQUENCE [LARGE SCALE GENOMIC DNA]</scope>
</reference>
<dbReference type="WBParaSite" id="SBAD_0000297801-mRNA-1">
    <property type="protein sequence ID" value="SBAD_0000297801-mRNA-1"/>
    <property type="gene ID" value="SBAD_0000297801"/>
</dbReference>
<protein>
    <submittedName>
        <fullName evidence="4">Ovule protein</fullName>
    </submittedName>
</protein>
<keyword evidence="1" id="KW-1133">Transmembrane helix</keyword>